<dbReference type="PANTHER" id="PTHR47245">
    <property type="entry name" value="PEPTIDYLPROLYL ISOMERASE"/>
    <property type="match status" value="1"/>
</dbReference>
<dbReference type="SUPFAM" id="SSF54534">
    <property type="entry name" value="FKBP-like"/>
    <property type="match status" value="1"/>
</dbReference>
<dbReference type="RefSeq" id="WP_192029862.1">
    <property type="nucleotide sequence ID" value="NZ_JACYTR010000023.1"/>
</dbReference>
<evidence type="ECO:0000256" key="1">
    <source>
        <dbReference type="ARBA" id="ARBA00000971"/>
    </source>
</evidence>
<protein>
    <recommendedName>
        <fullName evidence="3">peptidylprolyl isomerase</fullName>
        <ecNumber evidence="3">5.2.1.8</ecNumber>
    </recommendedName>
</protein>
<evidence type="ECO:0000256" key="2">
    <source>
        <dbReference type="ARBA" id="ARBA00007656"/>
    </source>
</evidence>
<evidence type="ECO:0000256" key="6">
    <source>
        <dbReference type="SAM" id="SignalP"/>
    </source>
</evidence>
<proteinExistence type="inferred from homology"/>
<dbReference type="InterPro" id="IPR000297">
    <property type="entry name" value="PPIase_PpiC"/>
</dbReference>
<dbReference type="GO" id="GO:0003755">
    <property type="term" value="F:peptidyl-prolyl cis-trans isomerase activity"/>
    <property type="evidence" value="ECO:0007669"/>
    <property type="project" value="UniProtKB-KW"/>
</dbReference>
<evidence type="ECO:0000256" key="4">
    <source>
        <dbReference type="ARBA" id="ARBA00023110"/>
    </source>
</evidence>
<sequence>MKIQFILCLLALPMTAQGQALEPELSLDTVVASRGKASLTLGEIDAKVRTMPPELRAGYLTEPDRIARLIDAMLLSEQVAMEAEEAGVGETRELRDDVKLMRNELMANRFINAEMAKVKLPNFELLAKERYTADPKKYAPKDRVDIRHILFSTDGRDEAWAKEKAADVRKRVDSGEPFADVIAAMQEQHGDAVVSDQIPNADLSRLDQRFVVAFSQITKVGGFAGPVRSRFGWHVIQLENLVKFPPPSFDEIKDELVSGLRQEFIAAEKNRFLSSRSQLEVELNGEAISTLPGRYAKDVAGSAEAARAFGVAAEAPAQN</sequence>
<dbReference type="Gene3D" id="3.10.50.40">
    <property type="match status" value="1"/>
</dbReference>
<reference evidence="8 9" key="1">
    <citation type="submission" date="2020-09" db="EMBL/GenBank/DDBJ databases">
        <title>Pseudoxanthomonas sp. CAU 1598 isolated from sand of Yaerae Beach.</title>
        <authorList>
            <person name="Kim W."/>
        </authorList>
    </citation>
    <scope>NUCLEOTIDE SEQUENCE [LARGE SCALE GENOMIC DNA]</scope>
    <source>
        <strain evidence="8 9">CAU 1598</strain>
    </source>
</reference>
<dbReference type="InterPro" id="IPR046357">
    <property type="entry name" value="PPIase_dom_sf"/>
</dbReference>
<dbReference type="PANTHER" id="PTHR47245:SF2">
    <property type="entry name" value="PEPTIDYL-PROLYL CIS-TRANS ISOMERASE HP_0175-RELATED"/>
    <property type="match status" value="1"/>
</dbReference>
<comment type="catalytic activity">
    <reaction evidence="1">
        <text>[protein]-peptidylproline (omega=180) = [protein]-peptidylproline (omega=0)</text>
        <dbReference type="Rhea" id="RHEA:16237"/>
        <dbReference type="Rhea" id="RHEA-COMP:10747"/>
        <dbReference type="Rhea" id="RHEA-COMP:10748"/>
        <dbReference type="ChEBI" id="CHEBI:83833"/>
        <dbReference type="ChEBI" id="CHEBI:83834"/>
        <dbReference type="EC" id="5.2.1.8"/>
    </reaction>
</comment>
<accession>A0AAW3ZK27</accession>
<comment type="caution">
    <text evidence="8">The sequence shown here is derived from an EMBL/GenBank/DDBJ whole genome shotgun (WGS) entry which is preliminary data.</text>
</comment>
<feature type="domain" description="PpiC" evidence="7">
    <location>
        <begin position="141"/>
        <end position="240"/>
    </location>
</feature>
<gene>
    <name evidence="8" type="ORF">IFO71_11895</name>
</gene>
<dbReference type="InterPro" id="IPR050245">
    <property type="entry name" value="PrsA_foldase"/>
</dbReference>
<feature type="chain" id="PRO_5043957902" description="peptidylprolyl isomerase" evidence="6">
    <location>
        <begin position="21"/>
        <end position="319"/>
    </location>
</feature>
<dbReference type="Proteomes" id="UP000613768">
    <property type="component" value="Unassembled WGS sequence"/>
</dbReference>
<evidence type="ECO:0000256" key="3">
    <source>
        <dbReference type="ARBA" id="ARBA00013194"/>
    </source>
</evidence>
<feature type="signal peptide" evidence="6">
    <location>
        <begin position="1"/>
        <end position="20"/>
    </location>
</feature>
<keyword evidence="4 5" id="KW-0697">Rotamase</keyword>
<dbReference type="EC" id="5.2.1.8" evidence="3"/>
<keyword evidence="9" id="KW-1185">Reference proteome</keyword>
<dbReference type="Pfam" id="PF13145">
    <property type="entry name" value="Rotamase_2"/>
    <property type="match status" value="1"/>
</dbReference>
<dbReference type="AlphaFoldDB" id="A0AAW3ZK27"/>
<organism evidence="8 9">
    <name type="scientific">Pseudomarimonas arenosa</name>
    <dbReference type="NCBI Taxonomy" id="2774145"/>
    <lineage>
        <taxon>Bacteria</taxon>
        <taxon>Pseudomonadati</taxon>
        <taxon>Pseudomonadota</taxon>
        <taxon>Gammaproteobacteria</taxon>
        <taxon>Lysobacterales</taxon>
        <taxon>Lysobacteraceae</taxon>
        <taxon>Pseudomarimonas</taxon>
    </lineage>
</organism>
<evidence type="ECO:0000259" key="7">
    <source>
        <dbReference type="PROSITE" id="PS50198"/>
    </source>
</evidence>
<evidence type="ECO:0000313" key="9">
    <source>
        <dbReference type="Proteomes" id="UP000613768"/>
    </source>
</evidence>
<evidence type="ECO:0000313" key="8">
    <source>
        <dbReference type="EMBL" id="MBD8526440.1"/>
    </source>
</evidence>
<dbReference type="PROSITE" id="PS50198">
    <property type="entry name" value="PPIC_PPIASE_2"/>
    <property type="match status" value="1"/>
</dbReference>
<evidence type="ECO:0000256" key="5">
    <source>
        <dbReference type="PROSITE-ProRule" id="PRU00278"/>
    </source>
</evidence>
<comment type="similarity">
    <text evidence="2">Belongs to the PpiC/parvulin rotamase family.</text>
</comment>
<name>A0AAW3ZK27_9GAMM</name>
<dbReference type="EMBL" id="JACYTR010000023">
    <property type="protein sequence ID" value="MBD8526440.1"/>
    <property type="molecule type" value="Genomic_DNA"/>
</dbReference>
<keyword evidence="5 8" id="KW-0413">Isomerase</keyword>
<keyword evidence="6" id="KW-0732">Signal</keyword>